<dbReference type="SMART" id="SM00355">
    <property type="entry name" value="ZnF_C2H2"/>
    <property type="match status" value="2"/>
</dbReference>
<dbReference type="OrthoDB" id="10261408at2759"/>
<dbReference type="InterPro" id="IPR036236">
    <property type="entry name" value="Znf_C2H2_sf"/>
</dbReference>
<gene>
    <name evidence="2" type="ORF">CTOB1V02_LOCUS7763</name>
</gene>
<feature type="compositionally biased region" description="Basic and acidic residues" evidence="1">
    <location>
        <begin position="105"/>
        <end position="117"/>
    </location>
</feature>
<protein>
    <submittedName>
        <fullName evidence="2">Uncharacterized protein</fullName>
    </submittedName>
</protein>
<sequence length="240" mass="25911">MTRALMDCRIFVMRESLLQNALAEGALRTRGEVPAPNSASGGSPLPAEGAIKEDEDEEEIHVSEDQTGPGDIRNSGSDTLYSDSALSTTTTASLTSSCPRQNKGSKMDTDKQLDTVHCDGPITFQRIPNPNYPSGSSASTSGPPHPSLNYPADQLSGPPQGEPSTSSQGVQYTCNICKLPFRSPYCFEKHIRKHTNEGVAGASSQPPGPTPQYFPCKTCGARFPSYYFVHKHRKAVHHDE</sequence>
<dbReference type="Gene3D" id="3.30.160.60">
    <property type="entry name" value="Classic Zinc Finger"/>
    <property type="match status" value="1"/>
</dbReference>
<reference evidence="2" key="1">
    <citation type="submission" date="2020-11" db="EMBL/GenBank/DDBJ databases">
        <authorList>
            <person name="Tran Van P."/>
        </authorList>
    </citation>
    <scope>NUCLEOTIDE SEQUENCE</scope>
</reference>
<evidence type="ECO:0000256" key="1">
    <source>
        <dbReference type="SAM" id="MobiDB-lite"/>
    </source>
</evidence>
<evidence type="ECO:0000313" key="2">
    <source>
        <dbReference type="EMBL" id="CAD7229898.1"/>
    </source>
</evidence>
<organism evidence="2">
    <name type="scientific">Cyprideis torosa</name>
    <dbReference type="NCBI Taxonomy" id="163714"/>
    <lineage>
        <taxon>Eukaryota</taxon>
        <taxon>Metazoa</taxon>
        <taxon>Ecdysozoa</taxon>
        <taxon>Arthropoda</taxon>
        <taxon>Crustacea</taxon>
        <taxon>Oligostraca</taxon>
        <taxon>Ostracoda</taxon>
        <taxon>Podocopa</taxon>
        <taxon>Podocopida</taxon>
        <taxon>Cytherocopina</taxon>
        <taxon>Cytheroidea</taxon>
        <taxon>Cytherideidae</taxon>
        <taxon>Cyprideis</taxon>
    </lineage>
</organism>
<dbReference type="InterPro" id="IPR013087">
    <property type="entry name" value="Znf_C2H2_type"/>
</dbReference>
<dbReference type="PROSITE" id="PS00028">
    <property type="entry name" value="ZINC_FINGER_C2H2_1"/>
    <property type="match status" value="2"/>
</dbReference>
<name>A0A7R8WDY5_9CRUS</name>
<dbReference type="PROSITE" id="PS50157">
    <property type="entry name" value="ZINC_FINGER_C2H2_2"/>
    <property type="match status" value="2"/>
</dbReference>
<proteinExistence type="predicted"/>
<dbReference type="EMBL" id="OB662347">
    <property type="protein sequence ID" value="CAD7229898.1"/>
    <property type="molecule type" value="Genomic_DNA"/>
</dbReference>
<feature type="compositionally biased region" description="Low complexity" evidence="1">
    <location>
        <begin position="77"/>
        <end position="97"/>
    </location>
</feature>
<accession>A0A7R8WDY5</accession>
<dbReference type="AlphaFoldDB" id="A0A7R8WDY5"/>
<dbReference type="SUPFAM" id="SSF57667">
    <property type="entry name" value="beta-beta-alpha zinc fingers"/>
    <property type="match status" value="1"/>
</dbReference>
<dbReference type="Pfam" id="PF00096">
    <property type="entry name" value="zf-C2H2"/>
    <property type="match status" value="1"/>
</dbReference>
<feature type="compositionally biased region" description="Low complexity" evidence="1">
    <location>
        <begin position="133"/>
        <end position="142"/>
    </location>
</feature>
<feature type="region of interest" description="Disordered" evidence="1">
    <location>
        <begin position="31"/>
        <end position="167"/>
    </location>
</feature>